<reference evidence="4" key="1">
    <citation type="submission" date="2017-01" db="EMBL/GenBank/DDBJ databases">
        <authorList>
            <person name="Varghese N."/>
            <person name="Submissions S."/>
        </authorList>
    </citation>
    <scope>NUCLEOTIDE SEQUENCE [LARGE SCALE GENOMIC DNA]</scope>
    <source>
        <strain evidence="4">DSM 23127</strain>
    </source>
</reference>
<gene>
    <name evidence="3" type="ORF">SAMN05421687_10475</name>
</gene>
<keyword evidence="4" id="KW-1185">Reference proteome</keyword>
<evidence type="ECO:0000313" key="4">
    <source>
        <dbReference type="Proteomes" id="UP000187608"/>
    </source>
</evidence>
<evidence type="ECO:0000256" key="1">
    <source>
        <dbReference type="SAM" id="MobiDB-lite"/>
    </source>
</evidence>
<dbReference type="RefSeq" id="WP_076558212.1">
    <property type="nucleotide sequence ID" value="NZ_FTOC01000004.1"/>
</dbReference>
<keyword evidence="2" id="KW-1133">Transmembrane helix</keyword>
<feature type="compositionally biased region" description="Low complexity" evidence="1">
    <location>
        <begin position="41"/>
        <end position="54"/>
    </location>
</feature>
<organism evidence="3 4">
    <name type="scientific">Salimicrobium flavidum</name>
    <dbReference type="NCBI Taxonomy" id="570947"/>
    <lineage>
        <taxon>Bacteria</taxon>
        <taxon>Bacillati</taxon>
        <taxon>Bacillota</taxon>
        <taxon>Bacilli</taxon>
        <taxon>Bacillales</taxon>
        <taxon>Bacillaceae</taxon>
        <taxon>Salimicrobium</taxon>
    </lineage>
</organism>
<dbReference type="EMBL" id="FTOC01000004">
    <property type="protein sequence ID" value="SIS45263.1"/>
    <property type="molecule type" value="Genomic_DNA"/>
</dbReference>
<sequence length="146" mass="15811">MKKPVRRRLSGGLIAVVAALFLLIGGGIITTLSVQQQGDFSSPESSSSEDSASSGNMETAEESKNVQGIILVNGELYIRKNEAEVPLQEEIGTIKERVSAGKTPEENLTSNFLEEGTVLYETEEEGVLAAELPDGGRFYFIKEDEK</sequence>
<keyword evidence="2" id="KW-0472">Membrane</keyword>
<feature type="region of interest" description="Disordered" evidence="1">
    <location>
        <begin position="38"/>
        <end position="64"/>
    </location>
</feature>
<accession>A0A1N7J7C8</accession>
<proteinExistence type="predicted"/>
<keyword evidence="2" id="KW-0812">Transmembrane</keyword>
<feature type="transmembrane region" description="Helical" evidence="2">
    <location>
        <begin position="12"/>
        <end position="34"/>
    </location>
</feature>
<dbReference type="STRING" id="570947.SAMN05421687_10475"/>
<evidence type="ECO:0000256" key="2">
    <source>
        <dbReference type="SAM" id="Phobius"/>
    </source>
</evidence>
<dbReference type="AlphaFoldDB" id="A0A1N7J7C8"/>
<dbReference type="Proteomes" id="UP000187608">
    <property type="component" value="Unassembled WGS sequence"/>
</dbReference>
<name>A0A1N7J7C8_9BACI</name>
<protein>
    <submittedName>
        <fullName evidence="3">Uncharacterized protein</fullName>
    </submittedName>
</protein>
<evidence type="ECO:0000313" key="3">
    <source>
        <dbReference type="EMBL" id="SIS45263.1"/>
    </source>
</evidence>